<feature type="domain" description="DUF4296" evidence="3">
    <location>
        <begin position="24"/>
        <end position="106"/>
    </location>
</feature>
<evidence type="ECO:0000256" key="2">
    <source>
        <dbReference type="SAM" id="SignalP"/>
    </source>
</evidence>
<sequence>MKKLLLILLCVLALSCDSHTAPKPEHLLAKDELVNVLYDIALLQSIKSFQPAVLDTNNVNAHTYIYKKYKIDSLTFAQNHAYYASDIEDYEKIEKEVSNRIQQKRDELTPKKDITATKKSKKDSIK</sequence>
<keyword evidence="5" id="KW-1185">Reference proteome</keyword>
<accession>A0A0A2M3U0</accession>
<feature type="region of interest" description="Disordered" evidence="1">
    <location>
        <begin position="101"/>
        <end position="126"/>
    </location>
</feature>
<comment type="caution">
    <text evidence="4">The sequence shown here is derived from an EMBL/GenBank/DDBJ whole genome shotgun (WGS) entry which is preliminary data.</text>
</comment>
<dbReference type="Pfam" id="PF14129">
    <property type="entry name" value="DUF4296"/>
    <property type="match status" value="1"/>
</dbReference>
<protein>
    <recommendedName>
        <fullName evidence="3">DUF4296 domain-containing protein</fullName>
    </recommendedName>
</protein>
<dbReference type="PROSITE" id="PS51257">
    <property type="entry name" value="PROKAR_LIPOPROTEIN"/>
    <property type="match status" value="1"/>
</dbReference>
<dbReference type="EMBL" id="JRLX01000005">
    <property type="protein sequence ID" value="KGO87302.1"/>
    <property type="molecule type" value="Genomic_DNA"/>
</dbReference>
<dbReference type="InterPro" id="IPR025381">
    <property type="entry name" value="DUF4296"/>
</dbReference>
<keyword evidence="2" id="KW-0732">Signal</keyword>
<evidence type="ECO:0000256" key="1">
    <source>
        <dbReference type="SAM" id="MobiDB-lite"/>
    </source>
</evidence>
<dbReference type="AlphaFoldDB" id="A0A0A2M3U0"/>
<gene>
    <name evidence="4" type="ORF">Q765_06445</name>
</gene>
<evidence type="ECO:0000313" key="4">
    <source>
        <dbReference type="EMBL" id="KGO87302.1"/>
    </source>
</evidence>
<dbReference type="OrthoDB" id="1525222at2"/>
<dbReference type="eggNOG" id="ENOG50330B6">
    <property type="taxonomic scope" value="Bacteria"/>
</dbReference>
<evidence type="ECO:0000313" key="5">
    <source>
        <dbReference type="Proteomes" id="UP000030152"/>
    </source>
</evidence>
<organism evidence="4 5">
    <name type="scientific">Flavobacterium rivuli WB 3.3-2 = DSM 21788</name>
    <dbReference type="NCBI Taxonomy" id="1121895"/>
    <lineage>
        <taxon>Bacteria</taxon>
        <taxon>Pseudomonadati</taxon>
        <taxon>Bacteroidota</taxon>
        <taxon>Flavobacteriia</taxon>
        <taxon>Flavobacteriales</taxon>
        <taxon>Flavobacteriaceae</taxon>
        <taxon>Flavobacterium</taxon>
    </lineage>
</organism>
<reference evidence="4 5" key="1">
    <citation type="submission" date="2013-09" db="EMBL/GenBank/DDBJ databases">
        <authorList>
            <person name="Zeng Z."/>
            <person name="Chen C."/>
        </authorList>
    </citation>
    <scope>NUCLEOTIDE SEQUENCE [LARGE SCALE GENOMIC DNA]</scope>
    <source>
        <strain evidence="4 5">WB 3.3-2</strain>
    </source>
</reference>
<proteinExistence type="predicted"/>
<name>A0A0A2M3U0_9FLAO</name>
<evidence type="ECO:0000259" key="3">
    <source>
        <dbReference type="Pfam" id="PF14129"/>
    </source>
</evidence>
<feature type="chain" id="PRO_5001991642" description="DUF4296 domain-containing protein" evidence="2">
    <location>
        <begin position="21"/>
        <end position="126"/>
    </location>
</feature>
<dbReference type="RefSeq" id="WP_020213381.1">
    <property type="nucleotide sequence ID" value="NZ_JRLX01000005.1"/>
</dbReference>
<dbReference type="Proteomes" id="UP000030152">
    <property type="component" value="Unassembled WGS sequence"/>
</dbReference>
<feature type="signal peptide" evidence="2">
    <location>
        <begin position="1"/>
        <end position="20"/>
    </location>
</feature>
<dbReference type="STRING" id="1121895.GCA_000378485_02222"/>